<evidence type="ECO:0000259" key="7">
    <source>
        <dbReference type="Pfam" id="PF04932"/>
    </source>
</evidence>
<feature type="region of interest" description="Disordered" evidence="5">
    <location>
        <begin position="411"/>
        <end position="438"/>
    </location>
</feature>
<keyword evidence="4 6" id="KW-0472">Membrane</keyword>
<feature type="transmembrane region" description="Helical" evidence="6">
    <location>
        <begin position="230"/>
        <end position="252"/>
    </location>
</feature>
<evidence type="ECO:0000256" key="5">
    <source>
        <dbReference type="SAM" id="MobiDB-lite"/>
    </source>
</evidence>
<gene>
    <name evidence="8" type="ORF">OOJ09_26560</name>
</gene>
<comment type="subcellular location">
    <subcellularLocation>
        <location evidence="1">Membrane</location>
        <topology evidence="1">Multi-pass membrane protein</topology>
    </subcellularLocation>
</comment>
<keyword evidence="2 6" id="KW-0812">Transmembrane</keyword>
<evidence type="ECO:0000256" key="2">
    <source>
        <dbReference type="ARBA" id="ARBA00022692"/>
    </source>
</evidence>
<feature type="transmembrane region" description="Helical" evidence="6">
    <location>
        <begin position="113"/>
        <end position="130"/>
    </location>
</feature>
<proteinExistence type="predicted"/>
<evidence type="ECO:0000256" key="1">
    <source>
        <dbReference type="ARBA" id="ARBA00004141"/>
    </source>
</evidence>
<feature type="transmembrane region" description="Helical" evidence="6">
    <location>
        <begin position="381"/>
        <end position="399"/>
    </location>
</feature>
<feature type="transmembrane region" description="Helical" evidence="6">
    <location>
        <begin position="20"/>
        <end position="53"/>
    </location>
</feature>
<dbReference type="RefSeq" id="WP_269908033.1">
    <property type="nucleotide sequence ID" value="NZ_JAPFQA010000017.1"/>
</dbReference>
<organism evidence="8 9">
    <name type="scientific">Mesorhizobium qingshengii</name>
    <dbReference type="NCBI Taxonomy" id="1165689"/>
    <lineage>
        <taxon>Bacteria</taxon>
        <taxon>Pseudomonadati</taxon>
        <taxon>Pseudomonadota</taxon>
        <taxon>Alphaproteobacteria</taxon>
        <taxon>Hyphomicrobiales</taxon>
        <taxon>Phyllobacteriaceae</taxon>
        <taxon>Mesorhizobium</taxon>
    </lineage>
</organism>
<accession>A0ABT4R1Q2</accession>
<feature type="transmembrane region" description="Helical" evidence="6">
    <location>
        <begin position="181"/>
        <end position="198"/>
    </location>
</feature>
<dbReference type="EMBL" id="JAPFQA010000017">
    <property type="protein sequence ID" value="MCZ8547762.1"/>
    <property type="molecule type" value="Genomic_DNA"/>
</dbReference>
<feature type="transmembrane region" description="Helical" evidence="6">
    <location>
        <begin position="65"/>
        <end position="81"/>
    </location>
</feature>
<dbReference type="InterPro" id="IPR007016">
    <property type="entry name" value="O-antigen_ligase-rel_domated"/>
</dbReference>
<evidence type="ECO:0000256" key="3">
    <source>
        <dbReference type="ARBA" id="ARBA00022989"/>
    </source>
</evidence>
<evidence type="ECO:0000313" key="8">
    <source>
        <dbReference type="EMBL" id="MCZ8547762.1"/>
    </source>
</evidence>
<evidence type="ECO:0000256" key="4">
    <source>
        <dbReference type="ARBA" id="ARBA00023136"/>
    </source>
</evidence>
<feature type="transmembrane region" description="Helical" evidence="6">
    <location>
        <begin position="353"/>
        <end position="375"/>
    </location>
</feature>
<feature type="transmembrane region" description="Helical" evidence="6">
    <location>
        <begin position="321"/>
        <end position="341"/>
    </location>
</feature>
<keyword evidence="3 6" id="KW-1133">Transmembrane helix</keyword>
<protein>
    <submittedName>
        <fullName evidence="8">O-antigen ligase family protein</fullName>
    </submittedName>
</protein>
<dbReference type="PANTHER" id="PTHR37422">
    <property type="entry name" value="TEICHURONIC ACID BIOSYNTHESIS PROTEIN TUAE"/>
    <property type="match status" value="1"/>
</dbReference>
<evidence type="ECO:0000256" key="6">
    <source>
        <dbReference type="SAM" id="Phobius"/>
    </source>
</evidence>
<dbReference type="PANTHER" id="PTHR37422:SF17">
    <property type="entry name" value="O-ANTIGEN LIGASE"/>
    <property type="match status" value="1"/>
</dbReference>
<evidence type="ECO:0000313" key="9">
    <source>
        <dbReference type="Proteomes" id="UP001152178"/>
    </source>
</evidence>
<sequence>MKIPKSLLVDPEKNSVYGSFAVAVSIWAFSYSVIFGQVLILAYYAVWLPLILVDYRRFLRQLSSAWLPLLFAAYVCLSVFWSAAPGITARTAVQYFSHIACAYIAARTVSVRTLTIGALIGIFVVLLYSLRVGHYSEDVLDGTVNFVGAFASKNQIGFVASLGIYFSVVFLAFLRRSRMSFIAMVPVVLLSAYMLAVSHSATSVASIPAVLALVVLLAMSKLLSRRYRRVIFLVGAGLLVVSAFAAMNMGLLDFVLNIFGKDSTLTGRTYLWEQGWNAAQKSPILGVGYAAYWVQGFSEAERLWNEFYITSRTGFHFHNTYIEALVELGSVGVTMIALIMLRTLYGHVSAVIFRTWQAGPVILTGVMVLLLIRSFVEVDILNPYVTGSFLMYYSFFKLAKVPVTSPRRAAVPTNRQGLEQDPEKWNPAFANGHAQTSK</sequence>
<dbReference type="InterPro" id="IPR051533">
    <property type="entry name" value="WaaL-like"/>
</dbReference>
<dbReference type="Pfam" id="PF04932">
    <property type="entry name" value="Wzy_C"/>
    <property type="match status" value="1"/>
</dbReference>
<name>A0ABT4R1Q2_9HYPH</name>
<reference evidence="8" key="1">
    <citation type="submission" date="2022-11" db="EMBL/GenBank/DDBJ databases">
        <authorList>
            <person name="Coimbra C."/>
        </authorList>
    </citation>
    <scope>NUCLEOTIDE SEQUENCE</scope>
    <source>
        <strain evidence="8">Jales19</strain>
    </source>
</reference>
<keyword evidence="8" id="KW-0436">Ligase</keyword>
<feature type="domain" description="O-antigen ligase-related" evidence="7">
    <location>
        <begin position="187"/>
        <end position="336"/>
    </location>
</feature>
<dbReference type="Proteomes" id="UP001152178">
    <property type="component" value="Unassembled WGS sequence"/>
</dbReference>
<feature type="transmembrane region" description="Helical" evidence="6">
    <location>
        <begin position="156"/>
        <end position="174"/>
    </location>
</feature>
<comment type="caution">
    <text evidence="8">The sequence shown here is derived from an EMBL/GenBank/DDBJ whole genome shotgun (WGS) entry which is preliminary data.</text>
</comment>
<dbReference type="GO" id="GO:0016874">
    <property type="term" value="F:ligase activity"/>
    <property type="evidence" value="ECO:0007669"/>
    <property type="project" value="UniProtKB-KW"/>
</dbReference>
<feature type="transmembrane region" description="Helical" evidence="6">
    <location>
        <begin position="204"/>
        <end position="223"/>
    </location>
</feature>
<keyword evidence="9" id="KW-1185">Reference proteome</keyword>